<sequence length="300" mass="34597">MDDDIRCSQQTSGLSNVGLSPSISWHVGFRYLEELCLNRVPVEENSLSNCSPIEARTLTRFRVSGRSLKLKYLRILWCDDLEYVEIYDTDLVSFSFVGMRMPVCLDKLPQLSEVSIRGTSLEQLHVMLPPQLSSLPCVQILKLEFFRLLSENLQIRQLPKLTSVKQLILRVPVFKEASLLPLTLVIEACPCVRSFVLELMFPDDMLCRQRELKRVDGPPHRYLKEVEFHNYYGRPCDLELVIYLVDNAIALEKLVVSPCEEEMVTVGSEQKMLKKLKEPRERAWQQLKGKLPSKIDLVIN</sequence>
<dbReference type="InterPro" id="IPR055357">
    <property type="entry name" value="LRR_At1g61320_AtMIF1"/>
</dbReference>
<dbReference type="EMBL" id="JBJKBG010000006">
    <property type="protein sequence ID" value="KAL3733452.1"/>
    <property type="molecule type" value="Genomic_DNA"/>
</dbReference>
<dbReference type="SUPFAM" id="SSF52047">
    <property type="entry name" value="RNI-like"/>
    <property type="match status" value="1"/>
</dbReference>
<dbReference type="InterPro" id="IPR053772">
    <property type="entry name" value="At1g61320/At1g61330-like"/>
</dbReference>
<evidence type="ECO:0000259" key="1">
    <source>
        <dbReference type="Pfam" id="PF23622"/>
    </source>
</evidence>
<reference evidence="2 3" key="1">
    <citation type="submission" date="2024-11" db="EMBL/GenBank/DDBJ databases">
        <title>Chromosome-level genome assembly of Eucalyptus globulus Labill. provides insights into its genome evolution.</title>
        <authorList>
            <person name="Li X."/>
        </authorList>
    </citation>
    <scope>NUCLEOTIDE SEQUENCE [LARGE SCALE GENOMIC DNA]</scope>
    <source>
        <strain evidence="2">CL2024</strain>
        <tissue evidence="2">Fresh tender leaves</tissue>
    </source>
</reference>
<comment type="caution">
    <text evidence="2">The sequence shown here is derived from an EMBL/GenBank/DDBJ whole genome shotgun (WGS) entry which is preliminary data.</text>
</comment>
<keyword evidence="3" id="KW-1185">Reference proteome</keyword>
<dbReference type="PANTHER" id="PTHR34145">
    <property type="entry name" value="OS02G0105600 PROTEIN"/>
    <property type="match status" value="1"/>
</dbReference>
<protein>
    <recommendedName>
        <fullName evidence="1">At1g61320/AtMIF1 LRR domain-containing protein</fullName>
    </recommendedName>
</protein>
<dbReference type="PANTHER" id="PTHR34145:SF68">
    <property type="entry name" value="FBD DOMAIN-CONTAINING PROTEIN"/>
    <property type="match status" value="1"/>
</dbReference>
<evidence type="ECO:0000313" key="2">
    <source>
        <dbReference type="EMBL" id="KAL3733452.1"/>
    </source>
</evidence>
<feature type="domain" description="At1g61320/AtMIF1 LRR" evidence="1">
    <location>
        <begin position="29"/>
        <end position="262"/>
    </location>
</feature>
<dbReference type="Proteomes" id="UP001634007">
    <property type="component" value="Unassembled WGS sequence"/>
</dbReference>
<gene>
    <name evidence="2" type="ORF">ACJRO7_022902</name>
</gene>
<name>A0ABD3K3H6_EUCGL</name>
<proteinExistence type="predicted"/>
<accession>A0ABD3K3H6</accession>
<evidence type="ECO:0000313" key="3">
    <source>
        <dbReference type="Proteomes" id="UP001634007"/>
    </source>
</evidence>
<dbReference type="Gene3D" id="3.80.10.10">
    <property type="entry name" value="Ribonuclease Inhibitor"/>
    <property type="match status" value="1"/>
</dbReference>
<organism evidence="2 3">
    <name type="scientific">Eucalyptus globulus</name>
    <name type="common">Tasmanian blue gum</name>
    <dbReference type="NCBI Taxonomy" id="34317"/>
    <lineage>
        <taxon>Eukaryota</taxon>
        <taxon>Viridiplantae</taxon>
        <taxon>Streptophyta</taxon>
        <taxon>Embryophyta</taxon>
        <taxon>Tracheophyta</taxon>
        <taxon>Spermatophyta</taxon>
        <taxon>Magnoliopsida</taxon>
        <taxon>eudicotyledons</taxon>
        <taxon>Gunneridae</taxon>
        <taxon>Pentapetalae</taxon>
        <taxon>rosids</taxon>
        <taxon>malvids</taxon>
        <taxon>Myrtales</taxon>
        <taxon>Myrtaceae</taxon>
        <taxon>Myrtoideae</taxon>
        <taxon>Eucalypteae</taxon>
        <taxon>Eucalyptus</taxon>
    </lineage>
</organism>
<dbReference type="InterPro" id="IPR032675">
    <property type="entry name" value="LRR_dom_sf"/>
</dbReference>
<dbReference type="AlphaFoldDB" id="A0ABD3K3H6"/>
<dbReference type="Pfam" id="PF23622">
    <property type="entry name" value="LRR_At1g61320_AtMIF1"/>
    <property type="match status" value="1"/>
</dbReference>